<name>A0ABV4J8M0_9ACTN</name>
<keyword evidence="2" id="KW-1185">Reference proteome</keyword>
<dbReference type="EMBL" id="JAHWZY010000040">
    <property type="protein sequence ID" value="MEZ3182337.1"/>
    <property type="molecule type" value="Genomic_DNA"/>
</dbReference>
<dbReference type="Proteomes" id="UP001567537">
    <property type="component" value="Unassembled WGS sequence"/>
</dbReference>
<gene>
    <name evidence="1" type="ORF">KYY02_27895</name>
</gene>
<reference evidence="1 2" key="1">
    <citation type="journal article" date="2021" name="Res Sq">
        <title>Streptomyces Pimoensis sp. nov., Isolated From the Taklimakan Desert in Xinjiang, China.</title>
        <authorList>
            <person name="Zhang P."/>
            <person name="Luo X."/>
            <person name="Luo X."/>
            <person name="Liu Z."/>
            <person name="Xia Z."/>
            <person name="Wan C."/>
            <person name="zhang L."/>
        </authorList>
    </citation>
    <scope>NUCLEOTIDE SEQUENCE [LARGE SCALE GENOMIC DNA]</scope>
    <source>
        <strain evidence="1 2">TRM75549</strain>
    </source>
</reference>
<dbReference type="RefSeq" id="WP_371242880.1">
    <property type="nucleotide sequence ID" value="NZ_JAHWZY010000040.1"/>
</dbReference>
<sequence>MLVTTAVVMIVTGARGLTAEDDAEWSDDELTSAGEQAVTALDGTSGTEISSGSDSAVGQGDAMVIENEAVEHGGGDAPQLGVDARPAADDTACTVMRDGAGAAFCVDLQRTRSREHDWLWSSKAAFPVLVSPSWATVRARPAGAAEIAAPVQLVELYLRGAPLPLQRVGLELLPLVPRHGRLPFPCAGPSAPLQVGRRSAASGLRCR</sequence>
<evidence type="ECO:0000313" key="1">
    <source>
        <dbReference type="EMBL" id="MEZ3182337.1"/>
    </source>
</evidence>
<accession>A0ABV4J8M0</accession>
<evidence type="ECO:0008006" key="3">
    <source>
        <dbReference type="Google" id="ProtNLM"/>
    </source>
</evidence>
<evidence type="ECO:0000313" key="2">
    <source>
        <dbReference type="Proteomes" id="UP001567537"/>
    </source>
</evidence>
<proteinExistence type="predicted"/>
<organism evidence="1 2">
    <name type="scientific">Streptomyces pimonensis</name>
    <dbReference type="NCBI Taxonomy" id="2860288"/>
    <lineage>
        <taxon>Bacteria</taxon>
        <taxon>Bacillati</taxon>
        <taxon>Actinomycetota</taxon>
        <taxon>Actinomycetes</taxon>
        <taxon>Kitasatosporales</taxon>
        <taxon>Streptomycetaceae</taxon>
        <taxon>Streptomyces</taxon>
    </lineage>
</organism>
<protein>
    <recommendedName>
        <fullName evidence="3">Secreted protein</fullName>
    </recommendedName>
</protein>
<comment type="caution">
    <text evidence="1">The sequence shown here is derived from an EMBL/GenBank/DDBJ whole genome shotgun (WGS) entry which is preliminary data.</text>
</comment>